<accession>A0AAV4NAB9</accession>
<dbReference type="EMBL" id="BPLR01003163">
    <property type="protein sequence ID" value="GIX81757.1"/>
    <property type="molecule type" value="Genomic_DNA"/>
</dbReference>
<name>A0AAV4NAB9_CAEEX</name>
<evidence type="ECO:0000313" key="1">
    <source>
        <dbReference type="EMBL" id="GIX81757.1"/>
    </source>
</evidence>
<dbReference type="AlphaFoldDB" id="A0AAV4NAB9"/>
<comment type="caution">
    <text evidence="1">The sequence shown here is derived from an EMBL/GenBank/DDBJ whole genome shotgun (WGS) entry which is preliminary data.</text>
</comment>
<sequence length="75" mass="8581">MLSHQTHCVIHMHAKRILAFKILVERLCSRVNESSRARFGLIFGLSVQTMDLGLLPCGREGYEFAFFKGRTVDKL</sequence>
<protein>
    <submittedName>
        <fullName evidence="1">Uncharacterized protein</fullName>
    </submittedName>
</protein>
<evidence type="ECO:0000313" key="2">
    <source>
        <dbReference type="Proteomes" id="UP001054945"/>
    </source>
</evidence>
<gene>
    <name evidence="1" type="ORF">CEXT_79551</name>
</gene>
<organism evidence="1 2">
    <name type="scientific">Caerostris extrusa</name>
    <name type="common">Bark spider</name>
    <name type="synonym">Caerostris bankana</name>
    <dbReference type="NCBI Taxonomy" id="172846"/>
    <lineage>
        <taxon>Eukaryota</taxon>
        <taxon>Metazoa</taxon>
        <taxon>Ecdysozoa</taxon>
        <taxon>Arthropoda</taxon>
        <taxon>Chelicerata</taxon>
        <taxon>Arachnida</taxon>
        <taxon>Araneae</taxon>
        <taxon>Araneomorphae</taxon>
        <taxon>Entelegynae</taxon>
        <taxon>Araneoidea</taxon>
        <taxon>Araneidae</taxon>
        <taxon>Caerostris</taxon>
    </lineage>
</organism>
<reference evidence="1 2" key="1">
    <citation type="submission" date="2021-06" db="EMBL/GenBank/DDBJ databases">
        <title>Caerostris extrusa draft genome.</title>
        <authorList>
            <person name="Kono N."/>
            <person name="Arakawa K."/>
        </authorList>
    </citation>
    <scope>NUCLEOTIDE SEQUENCE [LARGE SCALE GENOMIC DNA]</scope>
</reference>
<proteinExistence type="predicted"/>
<keyword evidence="2" id="KW-1185">Reference proteome</keyword>
<dbReference type="Proteomes" id="UP001054945">
    <property type="component" value="Unassembled WGS sequence"/>
</dbReference>